<feature type="transmembrane region" description="Helical" evidence="5">
    <location>
        <begin position="125"/>
        <end position="151"/>
    </location>
</feature>
<dbReference type="GO" id="GO:0022857">
    <property type="term" value="F:transmembrane transporter activity"/>
    <property type="evidence" value="ECO:0007669"/>
    <property type="project" value="InterPro"/>
</dbReference>
<dbReference type="PANTHER" id="PTHR48021">
    <property type="match status" value="1"/>
</dbReference>
<sequence length="328" mass="35914">STPIYVAEIATNSDRATVSSAFSLFMRVPLLVTFAIGPHISYHALILMSCVPIVGFLLLYTKLPESPHYSLMKNEDEESIKTLVWLRQMPESAVLDEVKAIKATVTKKEKGHWKDLLTKKGNLKAITILFSLHTFYQLSGGSVVIMCAQTIFQKTGISIRSDLCAVLIAAVMIAGTVVSPPLVRSWGYKKPLFVSVFGSAVSMGCFAYFNQQCEHGMKTAFVQWAVVLTLAAYIIINAAGHSPIPWALTGEFFPCSVKAMGSTLSTVIFCGESFFLINLFPQITAFFGLPNTCWIASVNLFLGSLFVALCVPETSGLSFLQIQELLNK</sequence>
<dbReference type="AlphaFoldDB" id="A0A1B6G3B6"/>
<evidence type="ECO:0000256" key="4">
    <source>
        <dbReference type="ARBA" id="ARBA00023136"/>
    </source>
</evidence>
<feature type="transmembrane region" description="Helical" evidence="5">
    <location>
        <begin position="44"/>
        <end position="63"/>
    </location>
</feature>
<dbReference type="InterPro" id="IPR020846">
    <property type="entry name" value="MFS_dom"/>
</dbReference>
<feature type="transmembrane region" description="Helical" evidence="5">
    <location>
        <begin position="221"/>
        <end position="239"/>
    </location>
</feature>
<evidence type="ECO:0000256" key="1">
    <source>
        <dbReference type="ARBA" id="ARBA00004141"/>
    </source>
</evidence>
<feature type="domain" description="Major facilitator superfamily (MFS) profile" evidence="6">
    <location>
        <begin position="1"/>
        <end position="315"/>
    </location>
</feature>
<dbReference type="EMBL" id="GECZ01012834">
    <property type="protein sequence ID" value="JAS56935.1"/>
    <property type="molecule type" value="Transcribed_RNA"/>
</dbReference>
<keyword evidence="2 5" id="KW-0812">Transmembrane</keyword>
<reference evidence="7" key="1">
    <citation type="submission" date="2015-11" db="EMBL/GenBank/DDBJ databases">
        <title>De novo transcriptome assembly of four potential Pierce s Disease insect vectors from Arizona vineyards.</title>
        <authorList>
            <person name="Tassone E.E."/>
        </authorList>
    </citation>
    <scope>NUCLEOTIDE SEQUENCE</scope>
</reference>
<dbReference type="GO" id="GO:0016020">
    <property type="term" value="C:membrane"/>
    <property type="evidence" value="ECO:0007669"/>
    <property type="project" value="UniProtKB-SubCell"/>
</dbReference>
<feature type="transmembrane region" description="Helical" evidence="5">
    <location>
        <begin position="20"/>
        <end position="37"/>
    </location>
</feature>
<keyword evidence="4 5" id="KW-0472">Membrane</keyword>
<dbReference type="InterPro" id="IPR005828">
    <property type="entry name" value="MFS_sugar_transport-like"/>
</dbReference>
<proteinExistence type="predicted"/>
<evidence type="ECO:0000256" key="2">
    <source>
        <dbReference type="ARBA" id="ARBA00022692"/>
    </source>
</evidence>
<dbReference type="Gene3D" id="1.20.1250.20">
    <property type="entry name" value="MFS general substrate transporter like domains"/>
    <property type="match status" value="1"/>
</dbReference>
<evidence type="ECO:0000259" key="6">
    <source>
        <dbReference type="PROSITE" id="PS50850"/>
    </source>
</evidence>
<feature type="non-terminal residue" evidence="7">
    <location>
        <position position="1"/>
    </location>
</feature>
<feature type="transmembrane region" description="Helical" evidence="5">
    <location>
        <begin position="163"/>
        <end position="180"/>
    </location>
</feature>
<comment type="subcellular location">
    <subcellularLocation>
        <location evidence="1">Membrane</location>
        <topology evidence="1">Multi-pass membrane protein</topology>
    </subcellularLocation>
</comment>
<evidence type="ECO:0000256" key="5">
    <source>
        <dbReference type="SAM" id="Phobius"/>
    </source>
</evidence>
<evidence type="ECO:0000313" key="7">
    <source>
        <dbReference type="EMBL" id="JAS56935.1"/>
    </source>
</evidence>
<accession>A0A1B6G3B6</accession>
<organism evidence="7">
    <name type="scientific">Cuerna arida</name>
    <dbReference type="NCBI Taxonomy" id="1464854"/>
    <lineage>
        <taxon>Eukaryota</taxon>
        <taxon>Metazoa</taxon>
        <taxon>Ecdysozoa</taxon>
        <taxon>Arthropoda</taxon>
        <taxon>Hexapoda</taxon>
        <taxon>Insecta</taxon>
        <taxon>Pterygota</taxon>
        <taxon>Neoptera</taxon>
        <taxon>Paraneoptera</taxon>
        <taxon>Hemiptera</taxon>
        <taxon>Auchenorrhyncha</taxon>
        <taxon>Membracoidea</taxon>
        <taxon>Cicadellidae</taxon>
        <taxon>Cicadellinae</taxon>
        <taxon>Proconiini</taxon>
        <taxon>Cuerna</taxon>
    </lineage>
</organism>
<dbReference type="Pfam" id="PF00083">
    <property type="entry name" value="Sugar_tr"/>
    <property type="match status" value="1"/>
</dbReference>
<keyword evidence="3 5" id="KW-1133">Transmembrane helix</keyword>
<dbReference type="PROSITE" id="PS50850">
    <property type="entry name" value="MFS"/>
    <property type="match status" value="1"/>
</dbReference>
<dbReference type="InterPro" id="IPR036259">
    <property type="entry name" value="MFS_trans_sf"/>
</dbReference>
<feature type="transmembrane region" description="Helical" evidence="5">
    <location>
        <begin position="259"/>
        <end position="280"/>
    </location>
</feature>
<dbReference type="InterPro" id="IPR050549">
    <property type="entry name" value="MFS_Trehalose_Transporter"/>
</dbReference>
<protein>
    <recommendedName>
        <fullName evidence="6">Major facilitator superfamily (MFS) profile domain-containing protein</fullName>
    </recommendedName>
</protein>
<feature type="transmembrane region" description="Helical" evidence="5">
    <location>
        <begin position="292"/>
        <end position="311"/>
    </location>
</feature>
<dbReference type="PANTHER" id="PTHR48021:SF47">
    <property type="entry name" value="GH17672P"/>
    <property type="match status" value="1"/>
</dbReference>
<gene>
    <name evidence="7" type="ORF">g.12706</name>
</gene>
<name>A0A1B6G3B6_9HEMI</name>
<feature type="transmembrane region" description="Helical" evidence="5">
    <location>
        <begin position="192"/>
        <end position="209"/>
    </location>
</feature>
<evidence type="ECO:0000256" key="3">
    <source>
        <dbReference type="ARBA" id="ARBA00022989"/>
    </source>
</evidence>
<dbReference type="SUPFAM" id="SSF103473">
    <property type="entry name" value="MFS general substrate transporter"/>
    <property type="match status" value="1"/>
</dbReference>